<sequence length="230" mass="27275">MELGEFIIRNKINVSDQAIRLCETAIDIIRRSRLPLYDEQHVFGILDNLDRFLNEGNQVKKNEIDFDVLLLAICWHDVWKSKKFPLNIQEWLPFYFFEGIGSMRIFKRAARTVGLEEKTTKAVAYAIRKHPGFQILPLKTLEAKILRDMDGLEEWSLARLKPLKEDYLFLGVMDLRPLRLIKFYFEHFMVNDRPSAFSFNWSRAEFKVRKKLFLGETRQVVAEFTKLLKK</sequence>
<evidence type="ECO:0000313" key="1">
    <source>
        <dbReference type="EMBL" id="PIS38755.1"/>
    </source>
</evidence>
<gene>
    <name evidence="1" type="ORF">COT34_02060</name>
</gene>
<name>A0A2M6T0R3_9BACT</name>
<evidence type="ECO:0008006" key="3">
    <source>
        <dbReference type="Google" id="ProtNLM"/>
    </source>
</evidence>
<proteinExistence type="predicted"/>
<dbReference type="EMBL" id="PEYE01000035">
    <property type="protein sequence ID" value="PIS38755.1"/>
    <property type="molecule type" value="Genomic_DNA"/>
</dbReference>
<reference evidence="2" key="1">
    <citation type="submission" date="2017-09" db="EMBL/GenBank/DDBJ databases">
        <title>Depth-based differentiation of microbial function through sediment-hosted aquifers and enrichment of novel symbionts in the deep terrestrial subsurface.</title>
        <authorList>
            <person name="Probst A.J."/>
            <person name="Ladd B."/>
            <person name="Jarett J.K."/>
            <person name="Geller-Mcgrath D.E."/>
            <person name="Sieber C.M.K."/>
            <person name="Emerson J.B."/>
            <person name="Anantharaman K."/>
            <person name="Thomas B.C."/>
            <person name="Malmstrom R."/>
            <person name="Stieglmeier M."/>
            <person name="Klingl A."/>
            <person name="Woyke T."/>
            <person name="Ryan C.M."/>
            <person name="Banfield J.F."/>
        </authorList>
    </citation>
    <scope>NUCLEOTIDE SEQUENCE [LARGE SCALE GENOMIC DNA]</scope>
</reference>
<dbReference type="AlphaFoldDB" id="A0A2M6T0R3"/>
<evidence type="ECO:0000313" key="2">
    <source>
        <dbReference type="Proteomes" id="UP000229390"/>
    </source>
</evidence>
<dbReference type="SUPFAM" id="SSF109604">
    <property type="entry name" value="HD-domain/PDEase-like"/>
    <property type="match status" value="1"/>
</dbReference>
<organism evidence="1 2">
    <name type="scientific">Candidatus Nealsonbacteria bacterium CG08_land_8_20_14_0_20_43_11</name>
    <dbReference type="NCBI Taxonomy" id="1974706"/>
    <lineage>
        <taxon>Bacteria</taxon>
        <taxon>Candidatus Nealsoniibacteriota</taxon>
    </lineage>
</organism>
<comment type="caution">
    <text evidence="1">The sequence shown here is derived from an EMBL/GenBank/DDBJ whole genome shotgun (WGS) entry which is preliminary data.</text>
</comment>
<dbReference type="Gene3D" id="1.10.3210.10">
    <property type="entry name" value="Hypothetical protein af1432"/>
    <property type="match status" value="1"/>
</dbReference>
<dbReference type="Proteomes" id="UP000229390">
    <property type="component" value="Unassembled WGS sequence"/>
</dbReference>
<protein>
    <recommendedName>
        <fullName evidence="3">HD domain-containing protein</fullName>
    </recommendedName>
</protein>
<accession>A0A2M6T0R3</accession>